<organism evidence="10 11">
    <name type="scientific">Candidatus Sulfurimonas marisnigri</name>
    <dbReference type="NCBI Taxonomy" id="2740405"/>
    <lineage>
        <taxon>Bacteria</taxon>
        <taxon>Pseudomonadati</taxon>
        <taxon>Campylobacterota</taxon>
        <taxon>Epsilonproteobacteria</taxon>
        <taxon>Campylobacterales</taxon>
        <taxon>Sulfurimonadaceae</taxon>
        <taxon>Sulfurimonas</taxon>
    </lineage>
</organism>
<keyword evidence="10" id="KW-0282">Flagellum</keyword>
<dbReference type="KEGG" id="smas:HUE87_05975"/>
<evidence type="ECO:0000256" key="4">
    <source>
        <dbReference type="ARBA" id="ARBA00022692"/>
    </source>
</evidence>
<evidence type="ECO:0000256" key="7">
    <source>
        <dbReference type="PROSITE-ProRule" id="PRU00473"/>
    </source>
</evidence>
<sequence>MARKVKCPDCERCLPGWLAAFGDLMSLLLCFFVLLLSMSSMDAKKISEAIGSLSGAMSVLEGGTKTEISKQRIQESTPIESRDETSEQVNRITVSAAQAVIDANEMIEKGHAPSIVLEEAQDGFVIELPASLLFKSGSATIQNDDAILFLKRIALIIAELPNEIKVSVQGHTDSQGPAQSSIFKDNWELSSARAISVLQELLLDGVDPKRISASGYAEFSPKATNVTKSGKEKNRRVELHFFGAKPKDKAKVRETVLDKAANK</sequence>
<evidence type="ECO:0000256" key="3">
    <source>
        <dbReference type="ARBA" id="ARBA00022475"/>
    </source>
</evidence>
<dbReference type="CDD" id="cd07185">
    <property type="entry name" value="OmpA_C-like"/>
    <property type="match status" value="1"/>
</dbReference>
<dbReference type="InterPro" id="IPR036737">
    <property type="entry name" value="OmpA-like_sf"/>
</dbReference>
<dbReference type="SUPFAM" id="SSF103088">
    <property type="entry name" value="OmpA-like"/>
    <property type="match status" value="1"/>
</dbReference>
<feature type="domain" description="OmpA-like" evidence="9">
    <location>
        <begin position="121"/>
        <end position="245"/>
    </location>
</feature>
<dbReference type="Gene3D" id="3.30.1330.60">
    <property type="entry name" value="OmpA-like domain"/>
    <property type="match status" value="1"/>
</dbReference>
<gene>
    <name evidence="10" type="ORF">HUE87_05975</name>
</gene>
<evidence type="ECO:0000259" key="9">
    <source>
        <dbReference type="PROSITE" id="PS51123"/>
    </source>
</evidence>
<protein>
    <submittedName>
        <fullName evidence="10">Flagellar motor protein MotB</fullName>
    </submittedName>
</protein>
<evidence type="ECO:0000313" key="10">
    <source>
        <dbReference type="EMBL" id="QOY55771.1"/>
    </source>
</evidence>
<dbReference type="PANTHER" id="PTHR30329">
    <property type="entry name" value="STATOR ELEMENT OF FLAGELLAR MOTOR COMPLEX"/>
    <property type="match status" value="1"/>
</dbReference>
<comment type="subcellular location">
    <subcellularLocation>
        <location evidence="1">Cell membrane</location>
        <topology evidence="1">Single-pass membrane protein</topology>
    </subcellularLocation>
</comment>
<evidence type="ECO:0000256" key="5">
    <source>
        <dbReference type="ARBA" id="ARBA00022989"/>
    </source>
</evidence>
<comment type="similarity">
    <text evidence="2">Belongs to the MotB family.</text>
</comment>
<keyword evidence="6 7" id="KW-0472">Membrane</keyword>
<keyword evidence="5 8" id="KW-1133">Transmembrane helix</keyword>
<evidence type="ECO:0000313" key="11">
    <source>
        <dbReference type="Proteomes" id="UP000593836"/>
    </source>
</evidence>
<name>A0A7S7M291_9BACT</name>
<evidence type="ECO:0000256" key="8">
    <source>
        <dbReference type="SAM" id="Phobius"/>
    </source>
</evidence>
<dbReference type="InterPro" id="IPR006665">
    <property type="entry name" value="OmpA-like"/>
</dbReference>
<proteinExistence type="inferred from homology"/>
<dbReference type="InterPro" id="IPR050330">
    <property type="entry name" value="Bact_OuterMem_StrucFunc"/>
</dbReference>
<dbReference type="EMBL" id="CP054493">
    <property type="protein sequence ID" value="QOY55771.1"/>
    <property type="molecule type" value="Genomic_DNA"/>
</dbReference>
<accession>A0A7S7M291</accession>
<keyword evidence="10" id="KW-0966">Cell projection</keyword>
<dbReference type="InterPro" id="IPR025713">
    <property type="entry name" value="MotB-like_N_dom"/>
</dbReference>
<dbReference type="Pfam" id="PF00691">
    <property type="entry name" value="OmpA"/>
    <property type="match status" value="1"/>
</dbReference>
<keyword evidence="3" id="KW-1003">Cell membrane</keyword>
<keyword evidence="10" id="KW-0969">Cilium</keyword>
<dbReference type="GO" id="GO:0005886">
    <property type="term" value="C:plasma membrane"/>
    <property type="evidence" value="ECO:0007669"/>
    <property type="project" value="UniProtKB-SubCell"/>
</dbReference>
<dbReference type="AlphaFoldDB" id="A0A7S7M291"/>
<dbReference type="RefSeq" id="WP_194367809.1">
    <property type="nucleotide sequence ID" value="NZ_CP054493.1"/>
</dbReference>
<dbReference type="Proteomes" id="UP000593836">
    <property type="component" value="Chromosome"/>
</dbReference>
<dbReference type="PANTHER" id="PTHR30329:SF21">
    <property type="entry name" value="LIPOPROTEIN YIAD-RELATED"/>
    <property type="match status" value="1"/>
</dbReference>
<evidence type="ECO:0000256" key="6">
    <source>
        <dbReference type="ARBA" id="ARBA00023136"/>
    </source>
</evidence>
<feature type="transmembrane region" description="Helical" evidence="8">
    <location>
        <begin position="16"/>
        <end position="36"/>
    </location>
</feature>
<evidence type="ECO:0000256" key="2">
    <source>
        <dbReference type="ARBA" id="ARBA00008914"/>
    </source>
</evidence>
<evidence type="ECO:0000256" key="1">
    <source>
        <dbReference type="ARBA" id="ARBA00004162"/>
    </source>
</evidence>
<keyword evidence="4 8" id="KW-0812">Transmembrane</keyword>
<dbReference type="Pfam" id="PF13677">
    <property type="entry name" value="MotB_plug"/>
    <property type="match status" value="1"/>
</dbReference>
<reference evidence="10 11" key="1">
    <citation type="submission" date="2020-05" db="EMBL/GenBank/DDBJ databases">
        <title>Sulfurimonas marisnigri, sp. nov., and Sulfurimonas baltica, sp. nov., manganese oxide reducing chemolithoautotrophs of the class Epsilonproteobacteria isolated from the pelagic redoxclines of the Black and Baltic Seas and emended description of the genus Sulfurimonas.</title>
        <authorList>
            <person name="Henkel J.V."/>
            <person name="Laudan C."/>
            <person name="Werner J."/>
            <person name="Neu T."/>
            <person name="Plewe S."/>
            <person name="Sproer C."/>
            <person name="Bunk B."/>
            <person name="Schulz-Vogt H.N."/>
        </authorList>
    </citation>
    <scope>NUCLEOTIDE SEQUENCE [LARGE SCALE GENOMIC DNA]</scope>
    <source>
        <strain evidence="10 11">SoZ1</strain>
    </source>
</reference>
<dbReference type="PROSITE" id="PS51123">
    <property type="entry name" value="OMPA_2"/>
    <property type="match status" value="1"/>
</dbReference>
<keyword evidence="11" id="KW-1185">Reference proteome</keyword>